<dbReference type="Proteomes" id="UP001166286">
    <property type="component" value="Unassembled WGS sequence"/>
</dbReference>
<evidence type="ECO:0000256" key="6">
    <source>
        <dbReference type="ARBA" id="ARBA00023136"/>
    </source>
</evidence>
<keyword evidence="5 9" id="KW-1133">Transmembrane helix</keyword>
<evidence type="ECO:0000313" key="10">
    <source>
        <dbReference type="EMBL" id="KAK0509657.1"/>
    </source>
</evidence>
<feature type="binding site" evidence="7">
    <location>
        <position position="41"/>
    </location>
    <ligand>
        <name>Ca(2+)</name>
        <dbReference type="ChEBI" id="CHEBI:29108"/>
    </ligand>
</feature>
<feature type="binding site" evidence="8">
    <location>
        <position position="262"/>
    </location>
    <ligand>
        <name>Zn(2+)</name>
        <dbReference type="ChEBI" id="CHEBI:29105"/>
        <note>catalytic</note>
    </ligand>
</feature>
<feature type="binding site" evidence="7">
    <location>
        <position position="30"/>
    </location>
    <ligand>
        <name>Ca(2+)</name>
        <dbReference type="ChEBI" id="CHEBI:29108"/>
    </ligand>
</feature>
<dbReference type="InterPro" id="IPR008901">
    <property type="entry name" value="ACER"/>
</dbReference>
<keyword evidence="4" id="KW-0378">Hydrolase</keyword>
<dbReference type="GO" id="GO:0046513">
    <property type="term" value="P:ceramide biosynthetic process"/>
    <property type="evidence" value="ECO:0007669"/>
    <property type="project" value="TreeGrafter"/>
</dbReference>
<dbReference type="GO" id="GO:0046514">
    <property type="term" value="P:ceramide catabolic process"/>
    <property type="evidence" value="ECO:0007669"/>
    <property type="project" value="TreeGrafter"/>
</dbReference>
<comment type="similarity">
    <text evidence="2">Belongs to the alkaline ceramidase family.</text>
</comment>
<dbReference type="Pfam" id="PF05875">
    <property type="entry name" value="Ceramidase"/>
    <property type="match status" value="1"/>
</dbReference>
<feature type="binding site" evidence="7">
    <location>
        <position position="28"/>
    </location>
    <ligand>
        <name>Ca(2+)</name>
        <dbReference type="ChEBI" id="CHEBI:29108"/>
    </ligand>
</feature>
<evidence type="ECO:0000313" key="11">
    <source>
        <dbReference type="Proteomes" id="UP001166286"/>
    </source>
</evidence>
<keyword evidence="7" id="KW-0106">Calcium</keyword>
<feature type="transmembrane region" description="Helical" evidence="9">
    <location>
        <begin position="102"/>
        <end position="119"/>
    </location>
</feature>
<dbReference type="GO" id="GO:0046872">
    <property type="term" value="F:metal ion binding"/>
    <property type="evidence" value="ECO:0007669"/>
    <property type="project" value="UniProtKB-KW"/>
</dbReference>
<feature type="transmembrane region" description="Helical" evidence="9">
    <location>
        <begin position="263"/>
        <end position="283"/>
    </location>
</feature>
<sequence length="327" mass="37867">MPSWLPSIPYAASDPGGYWDPVTSTINWCEEDYYATPYAAEIVNTLTNLLFVYLAVVGIQSCRRNGHDTIFLVSFVGYLLVGTGSFLFHATLKYPMQLVDELSMIYTTCLMCYATFSYSRSRLFSVYLALFLISLAVFITLYYHYLQDPAFHQNAYAILTAVVLLRAMYVMESTLRPSLKQSEEKHRIREGKSMNERQKEVSRGYDRRDRKILGMMWSMIGCGLSTFLGGFLIWHLDNVHCQRLRGWRREVGLPWGILLEGHGWWHLMTGTGAYFYITWGIWLRHCLNGRQEEYDLVWPTLWSLPEVVRTKQVANGDLKHDGLKKQS</sequence>
<keyword evidence="6 9" id="KW-0472">Membrane</keyword>
<feature type="transmembrane region" description="Helical" evidence="9">
    <location>
        <begin position="69"/>
        <end position="90"/>
    </location>
</feature>
<feature type="transmembrane region" description="Helical" evidence="9">
    <location>
        <begin position="126"/>
        <end position="145"/>
    </location>
</feature>
<evidence type="ECO:0000256" key="8">
    <source>
        <dbReference type="PIRSR" id="PIRSR608901-2"/>
    </source>
</evidence>
<feature type="transmembrane region" description="Helical" evidence="9">
    <location>
        <begin position="151"/>
        <end position="171"/>
    </location>
</feature>
<evidence type="ECO:0000256" key="2">
    <source>
        <dbReference type="ARBA" id="ARBA00009780"/>
    </source>
</evidence>
<name>A0AA39QUU9_9LECA</name>
<evidence type="ECO:0000256" key="9">
    <source>
        <dbReference type="SAM" id="Phobius"/>
    </source>
</evidence>
<keyword evidence="11" id="KW-1185">Reference proteome</keyword>
<feature type="transmembrane region" description="Helical" evidence="9">
    <location>
        <begin position="212"/>
        <end position="234"/>
    </location>
</feature>
<gene>
    <name evidence="10" type="ORF">JMJ35_008051</name>
</gene>
<dbReference type="GO" id="GO:0005789">
    <property type="term" value="C:endoplasmic reticulum membrane"/>
    <property type="evidence" value="ECO:0007669"/>
    <property type="project" value="TreeGrafter"/>
</dbReference>
<evidence type="ECO:0000256" key="1">
    <source>
        <dbReference type="ARBA" id="ARBA00004141"/>
    </source>
</evidence>
<keyword evidence="3 9" id="KW-0812">Transmembrane</keyword>
<dbReference type="AlphaFoldDB" id="A0AA39QUU9"/>
<organism evidence="10 11">
    <name type="scientific">Cladonia borealis</name>
    <dbReference type="NCBI Taxonomy" id="184061"/>
    <lineage>
        <taxon>Eukaryota</taxon>
        <taxon>Fungi</taxon>
        <taxon>Dikarya</taxon>
        <taxon>Ascomycota</taxon>
        <taxon>Pezizomycotina</taxon>
        <taxon>Lecanoromycetes</taxon>
        <taxon>OSLEUM clade</taxon>
        <taxon>Lecanoromycetidae</taxon>
        <taxon>Lecanorales</taxon>
        <taxon>Lecanorineae</taxon>
        <taxon>Cladoniaceae</taxon>
        <taxon>Cladonia</taxon>
    </lineage>
</organism>
<accession>A0AA39QUU9</accession>
<comment type="subcellular location">
    <subcellularLocation>
        <location evidence="1">Membrane</location>
        <topology evidence="1">Multi-pass membrane protein</topology>
    </subcellularLocation>
</comment>
<evidence type="ECO:0008006" key="12">
    <source>
        <dbReference type="Google" id="ProtNLM"/>
    </source>
</evidence>
<evidence type="ECO:0000256" key="4">
    <source>
        <dbReference type="ARBA" id="ARBA00022801"/>
    </source>
</evidence>
<proteinExistence type="inferred from homology"/>
<comment type="cofactor">
    <cofactor evidence="8">
        <name>Zn(2+)</name>
        <dbReference type="ChEBI" id="CHEBI:29105"/>
    </cofactor>
</comment>
<dbReference type="PANTHER" id="PTHR46187">
    <property type="entry name" value="ALKALINE CERAMIDASE 3"/>
    <property type="match status" value="1"/>
</dbReference>
<evidence type="ECO:0000256" key="7">
    <source>
        <dbReference type="PIRSR" id="PIRSR608901-1"/>
    </source>
</evidence>
<dbReference type="PANTHER" id="PTHR46187:SF3">
    <property type="entry name" value="ALKALINE CERAMIDASE 3"/>
    <property type="match status" value="1"/>
</dbReference>
<comment type="caution">
    <text evidence="10">The sequence shown here is derived from an EMBL/GenBank/DDBJ whole genome shotgun (WGS) entry which is preliminary data.</text>
</comment>
<feature type="binding site" evidence="8">
    <location>
        <position position="266"/>
    </location>
    <ligand>
        <name>Zn(2+)</name>
        <dbReference type="ChEBI" id="CHEBI:29105"/>
        <note>catalytic</note>
    </ligand>
</feature>
<dbReference type="GO" id="GO:0016811">
    <property type="term" value="F:hydrolase activity, acting on carbon-nitrogen (but not peptide) bonds, in linear amides"/>
    <property type="evidence" value="ECO:0007669"/>
    <property type="project" value="InterPro"/>
</dbReference>
<dbReference type="EMBL" id="JAFEKC020000018">
    <property type="protein sequence ID" value="KAK0509657.1"/>
    <property type="molecule type" value="Genomic_DNA"/>
</dbReference>
<evidence type="ECO:0000256" key="5">
    <source>
        <dbReference type="ARBA" id="ARBA00022989"/>
    </source>
</evidence>
<protein>
    <recommendedName>
        <fullName evidence="12">Alkaline ceramidase</fullName>
    </recommendedName>
</protein>
<feature type="transmembrane region" description="Helical" evidence="9">
    <location>
        <begin position="38"/>
        <end position="57"/>
    </location>
</feature>
<keyword evidence="7" id="KW-0479">Metal-binding</keyword>
<keyword evidence="8" id="KW-0862">Zinc</keyword>
<feature type="binding site" evidence="8">
    <location>
        <position position="89"/>
    </location>
    <ligand>
        <name>Zn(2+)</name>
        <dbReference type="ChEBI" id="CHEBI:29105"/>
        <note>catalytic</note>
    </ligand>
</feature>
<reference evidence="10" key="1">
    <citation type="submission" date="2023-03" db="EMBL/GenBank/DDBJ databases">
        <title>Complete genome of Cladonia borealis.</title>
        <authorList>
            <person name="Park H."/>
        </authorList>
    </citation>
    <scope>NUCLEOTIDE SEQUENCE</scope>
    <source>
        <strain evidence="10">ANT050790</strain>
    </source>
</reference>
<evidence type="ECO:0000256" key="3">
    <source>
        <dbReference type="ARBA" id="ARBA00022692"/>
    </source>
</evidence>